<dbReference type="InterPro" id="IPR010985">
    <property type="entry name" value="Ribbon_hlx_hlx"/>
</dbReference>
<protein>
    <submittedName>
        <fullName evidence="2">Arc family DNA-binding protein</fullName>
    </submittedName>
</protein>
<dbReference type="SUPFAM" id="SSF47598">
    <property type="entry name" value="Ribbon-helix-helix"/>
    <property type="match status" value="1"/>
</dbReference>
<keyword evidence="3" id="KW-1185">Reference proteome</keyword>
<dbReference type="InterPro" id="IPR013321">
    <property type="entry name" value="Arc_rbn_hlx_hlx"/>
</dbReference>
<comment type="caution">
    <text evidence="2">The sequence shown here is derived from an EMBL/GenBank/DDBJ whole genome shotgun (WGS) entry which is preliminary data.</text>
</comment>
<dbReference type="RefSeq" id="WP_273949186.1">
    <property type="nucleotide sequence ID" value="NZ_JAQSIP010000002.1"/>
</dbReference>
<organism evidence="2 3">
    <name type="scientific">Curvibacter cyanobacteriorum</name>
    <dbReference type="NCBI Taxonomy" id="3026422"/>
    <lineage>
        <taxon>Bacteria</taxon>
        <taxon>Pseudomonadati</taxon>
        <taxon>Pseudomonadota</taxon>
        <taxon>Betaproteobacteria</taxon>
        <taxon>Burkholderiales</taxon>
        <taxon>Comamonadaceae</taxon>
        <taxon>Curvibacter</taxon>
    </lineage>
</organism>
<evidence type="ECO:0000313" key="3">
    <source>
        <dbReference type="Proteomes" id="UP001528673"/>
    </source>
</evidence>
<evidence type="ECO:0000259" key="1">
    <source>
        <dbReference type="Pfam" id="PF03869"/>
    </source>
</evidence>
<name>A0ABT5MX56_9BURK</name>
<evidence type="ECO:0000313" key="2">
    <source>
        <dbReference type="EMBL" id="MDD0837876.1"/>
    </source>
</evidence>
<keyword evidence="2" id="KW-0238">DNA-binding</keyword>
<dbReference type="Proteomes" id="UP001528673">
    <property type="component" value="Unassembled WGS sequence"/>
</dbReference>
<reference evidence="2 3" key="1">
    <citation type="submission" date="2023-02" db="EMBL/GenBank/DDBJ databases">
        <title>Bacterial whole genomic sequence of Curvibacter sp. HBC61.</title>
        <authorList>
            <person name="Le V."/>
            <person name="Ko S.-R."/>
            <person name="Ahn C.-Y."/>
            <person name="Oh H.-M."/>
        </authorList>
    </citation>
    <scope>NUCLEOTIDE SEQUENCE [LARGE SCALE GENOMIC DNA]</scope>
    <source>
        <strain evidence="2 3">HBC61</strain>
    </source>
</reference>
<dbReference type="EMBL" id="JAQSIP010000002">
    <property type="protein sequence ID" value="MDD0837876.1"/>
    <property type="molecule type" value="Genomic_DNA"/>
</dbReference>
<dbReference type="InterPro" id="IPR005569">
    <property type="entry name" value="Arc_DNA-bd_dom"/>
</dbReference>
<accession>A0ABT5MX56</accession>
<sequence length="63" mass="7279">MKEPPKLTARSIRIPKDLIDHLQREADKNKRSLNAEIWFRLEQSSISDAENLPRIGSANARPR</sequence>
<feature type="domain" description="Arc-like DNA binding" evidence="1">
    <location>
        <begin position="12"/>
        <end position="44"/>
    </location>
</feature>
<dbReference type="Gene3D" id="1.10.1220.10">
    <property type="entry name" value="Met repressor-like"/>
    <property type="match status" value="1"/>
</dbReference>
<gene>
    <name evidence="2" type="ORF">PSQ40_04760</name>
</gene>
<dbReference type="GO" id="GO:0003677">
    <property type="term" value="F:DNA binding"/>
    <property type="evidence" value="ECO:0007669"/>
    <property type="project" value="UniProtKB-KW"/>
</dbReference>
<dbReference type="Pfam" id="PF03869">
    <property type="entry name" value="Arc"/>
    <property type="match status" value="1"/>
</dbReference>
<proteinExistence type="predicted"/>